<evidence type="ECO:0000256" key="9">
    <source>
        <dbReference type="ARBA" id="ARBA00023212"/>
    </source>
</evidence>
<reference evidence="13" key="1">
    <citation type="submission" date="2025-08" db="UniProtKB">
        <authorList>
            <consortium name="Ensembl"/>
        </authorList>
    </citation>
    <scope>IDENTIFICATION</scope>
</reference>
<dbReference type="PANTHER" id="PTHR11202">
    <property type="entry name" value="SPROUTY-RELATED, EVH1 DOMAIN-CONTAINING PROTEIN FAMILY MEMBER"/>
    <property type="match status" value="1"/>
</dbReference>
<evidence type="ECO:0000256" key="7">
    <source>
        <dbReference type="ARBA" id="ARBA00023036"/>
    </source>
</evidence>
<dbReference type="CDD" id="cd01207">
    <property type="entry name" value="EVH1_Ena_VASP-like"/>
    <property type="match status" value="1"/>
</dbReference>
<evidence type="ECO:0000313" key="14">
    <source>
        <dbReference type="Proteomes" id="UP001108240"/>
    </source>
</evidence>
<dbReference type="InterPro" id="IPR038023">
    <property type="entry name" value="VASP_sf"/>
</dbReference>
<dbReference type="SUPFAM" id="SSF118370">
    <property type="entry name" value="Vasodilator-stimulated phosphoprotein, VASP, tetramerisation domain"/>
    <property type="match status" value="1"/>
</dbReference>
<feature type="compositionally biased region" description="Gly residues" evidence="11">
    <location>
        <begin position="259"/>
        <end position="271"/>
    </location>
</feature>
<evidence type="ECO:0000256" key="5">
    <source>
        <dbReference type="ARBA" id="ARBA00022490"/>
    </source>
</evidence>
<accession>A0A9J7Y0K0</accession>
<dbReference type="GO" id="GO:0005522">
    <property type="term" value="F:profilin binding"/>
    <property type="evidence" value="ECO:0007669"/>
    <property type="project" value="TreeGrafter"/>
</dbReference>
<dbReference type="GO" id="GO:0005925">
    <property type="term" value="C:focal adhesion"/>
    <property type="evidence" value="ECO:0007669"/>
    <property type="project" value="UniProtKB-ARBA"/>
</dbReference>
<keyword evidence="14" id="KW-1185">Reference proteome</keyword>
<dbReference type="GO" id="GO:0003779">
    <property type="term" value="F:actin binding"/>
    <property type="evidence" value="ECO:0007669"/>
    <property type="project" value="UniProtKB-KW"/>
</dbReference>
<dbReference type="Gene3D" id="2.30.29.30">
    <property type="entry name" value="Pleckstrin-homology domain (PH domain)/Phosphotyrosine-binding domain (PTB)"/>
    <property type="match status" value="1"/>
</dbReference>
<evidence type="ECO:0000256" key="2">
    <source>
        <dbReference type="ARBA" id="ARBA00004486"/>
    </source>
</evidence>
<reference evidence="13" key="2">
    <citation type="submission" date="2025-09" db="UniProtKB">
        <authorList>
            <consortium name="Ensembl"/>
        </authorList>
    </citation>
    <scope>IDENTIFICATION</scope>
</reference>
<keyword evidence="7" id="KW-0729">SH3-binding</keyword>
<dbReference type="GeneTree" id="ENSGT00940000156765"/>
<name>A0A9J7Y0K0_CYPCA</name>
<keyword evidence="6" id="KW-0597">Phosphoprotein</keyword>
<dbReference type="PANTHER" id="PTHR11202:SF12">
    <property type="entry name" value="VASODILATOR-STIMULATED PHOSPHOPROTEIN"/>
    <property type="match status" value="1"/>
</dbReference>
<sequence length="395" mass="40639">MSEQSICQARATVMMYDDGSKRWLPAGSGAQAISRVHIFQNPSNNSFRVVGRKQQADQQVVINCPLVRGIKYNQATPTFHQWRDARQVWGLNFGSKEDAAQFASGMMNALDVLNGDAGACPLPPRPPQNGPSAEEIEQKRRQEQQERERLERERQASVAPAPPPGPPPAPGPASAPPPPPGPPPAPGPPPPPPPPPPSGGGPPAPPPPPSGGGGGGGGGGGRGLGGGDGGLAGALAGAKLRKVAKDESGAPVPAVSASTGGGGGGGGGGLMGEMSAILARRKKASDAPVVKKEETSSADSDSRAADKPDVVKKPWEKPSSVSRVNSASKSQDKSPVSPATAAPLNRTRPGSSTGDATDMEKLKQDILEEMRKELQKVKDEIISALLEELQKINAV</sequence>
<dbReference type="GO" id="GO:0017124">
    <property type="term" value="F:SH3 domain binding"/>
    <property type="evidence" value="ECO:0007669"/>
    <property type="project" value="UniProtKB-KW"/>
</dbReference>
<evidence type="ECO:0000256" key="6">
    <source>
        <dbReference type="ARBA" id="ARBA00022553"/>
    </source>
</evidence>
<dbReference type="Gene3D" id="1.20.5.1160">
    <property type="entry name" value="Vasodilator-stimulated phosphoprotein"/>
    <property type="match status" value="1"/>
</dbReference>
<evidence type="ECO:0000313" key="13">
    <source>
        <dbReference type="Ensembl" id="ENSCCRP00000113464.1"/>
    </source>
</evidence>
<evidence type="ECO:0000256" key="3">
    <source>
        <dbReference type="ARBA" id="ARBA00004510"/>
    </source>
</evidence>
<keyword evidence="5" id="KW-0963">Cytoplasm</keyword>
<dbReference type="GO" id="GO:0005829">
    <property type="term" value="C:cytosol"/>
    <property type="evidence" value="ECO:0007669"/>
    <property type="project" value="UniProtKB-ARBA"/>
</dbReference>
<comment type="similarity">
    <text evidence="4">Belongs to the Ena/VASP family.</text>
</comment>
<dbReference type="GO" id="GO:0005856">
    <property type="term" value="C:cytoskeleton"/>
    <property type="evidence" value="ECO:0007669"/>
    <property type="project" value="UniProtKB-SubCell"/>
</dbReference>
<dbReference type="Proteomes" id="UP001108240">
    <property type="component" value="Unplaced"/>
</dbReference>
<proteinExistence type="inferred from homology"/>
<dbReference type="InterPro" id="IPR000697">
    <property type="entry name" value="WH1/EVH1_dom"/>
</dbReference>
<dbReference type="FunFam" id="2.30.29.30:FF:000047">
    <property type="entry name" value="vasodilator-stimulated phosphoprotein isoform X2"/>
    <property type="match status" value="1"/>
</dbReference>
<dbReference type="SUPFAM" id="SSF50729">
    <property type="entry name" value="PH domain-like"/>
    <property type="match status" value="1"/>
</dbReference>
<keyword evidence="9" id="KW-0206">Cytoskeleton</keyword>
<keyword evidence="8" id="KW-0009">Actin-binding</keyword>
<evidence type="ECO:0000256" key="1">
    <source>
        <dbReference type="ARBA" id="ARBA00004245"/>
    </source>
</evidence>
<feature type="compositionally biased region" description="Basic and acidic residues" evidence="11">
    <location>
        <begin position="136"/>
        <end position="155"/>
    </location>
</feature>
<dbReference type="SMART" id="SM00461">
    <property type="entry name" value="WH1"/>
    <property type="match status" value="1"/>
</dbReference>
<evidence type="ECO:0000256" key="8">
    <source>
        <dbReference type="ARBA" id="ARBA00023203"/>
    </source>
</evidence>
<feature type="compositionally biased region" description="Basic and acidic residues" evidence="11">
    <location>
        <begin position="289"/>
        <end position="316"/>
    </location>
</feature>
<dbReference type="Ensembl" id="ENSCCRT00000191997.1">
    <property type="protein sequence ID" value="ENSCCRP00000113464.1"/>
    <property type="gene ID" value="ENSCCRG00000079511.1"/>
</dbReference>
<dbReference type="AlphaFoldDB" id="A0A9J7Y0K0"/>
<dbReference type="GO" id="GO:0030027">
    <property type="term" value="C:lamellipodium"/>
    <property type="evidence" value="ECO:0007669"/>
    <property type="project" value="UniProtKB-SubCell"/>
</dbReference>
<keyword evidence="10" id="KW-0966">Cell projection</keyword>
<dbReference type="GO" id="GO:0001843">
    <property type="term" value="P:neural tube closure"/>
    <property type="evidence" value="ECO:0007669"/>
    <property type="project" value="TreeGrafter"/>
</dbReference>
<evidence type="ECO:0000259" key="12">
    <source>
        <dbReference type="SMART" id="SM00461"/>
    </source>
</evidence>
<feature type="compositionally biased region" description="Pro residues" evidence="11">
    <location>
        <begin position="160"/>
        <end position="210"/>
    </location>
</feature>
<dbReference type="InterPro" id="IPR014885">
    <property type="entry name" value="VASP_tetra"/>
</dbReference>
<dbReference type="Pfam" id="PF08776">
    <property type="entry name" value="VASP_tetra"/>
    <property type="match status" value="1"/>
</dbReference>
<organism evidence="13 14">
    <name type="scientific">Cyprinus carpio carpio</name>
    <dbReference type="NCBI Taxonomy" id="630221"/>
    <lineage>
        <taxon>Eukaryota</taxon>
        <taxon>Metazoa</taxon>
        <taxon>Chordata</taxon>
        <taxon>Craniata</taxon>
        <taxon>Vertebrata</taxon>
        <taxon>Euteleostomi</taxon>
        <taxon>Actinopterygii</taxon>
        <taxon>Neopterygii</taxon>
        <taxon>Teleostei</taxon>
        <taxon>Ostariophysi</taxon>
        <taxon>Cypriniformes</taxon>
        <taxon>Cyprinidae</taxon>
        <taxon>Cyprininae</taxon>
        <taxon>Cyprinus</taxon>
    </lineage>
</organism>
<evidence type="ECO:0000256" key="11">
    <source>
        <dbReference type="SAM" id="MobiDB-lite"/>
    </source>
</evidence>
<feature type="region of interest" description="Disordered" evidence="11">
    <location>
        <begin position="117"/>
        <end position="361"/>
    </location>
</feature>
<dbReference type="GO" id="GO:0030838">
    <property type="term" value="P:positive regulation of actin filament polymerization"/>
    <property type="evidence" value="ECO:0007669"/>
    <property type="project" value="TreeGrafter"/>
</dbReference>
<dbReference type="GO" id="GO:0030175">
    <property type="term" value="C:filopodium"/>
    <property type="evidence" value="ECO:0007669"/>
    <property type="project" value="UniProtKB-SubCell"/>
</dbReference>
<evidence type="ECO:0000256" key="4">
    <source>
        <dbReference type="ARBA" id="ARBA00009785"/>
    </source>
</evidence>
<feature type="domain" description="WH1" evidence="12">
    <location>
        <begin position="1"/>
        <end position="110"/>
    </location>
</feature>
<dbReference type="GO" id="GO:0007411">
    <property type="term" value="P:axon guidance"/>
    <property type="evidence" value="ECO:0007669"/>
    <property type="project" value="TreeGrafter"/>
</dbReference>
<protein>
    <submittedName>
        <fullName evidence="13">Vasodilator stimulated phosphoprotein a</fullName>
    </submittedName>
</protein>
<dbReference type="GO" id="GO:0030036">
    <property type="term" value="P:actin cytoskeleton organization"/>
    <property type="evidence" value="ECO:0007669"/>
    <property type="project" value="TreeGrafter"/>
</dbReference>
<feature type="compositionally biased region" description="Low complexity" evidence="11">
    <location>
        <begin position="319"/>
        <end position="329"/>
    </location>
</feature>
<dbReference type="InterPro" id="IPR011993">
    <property type="entry name" value="PH-like_dom_sf"/>
</dbReference>
<evidence type="ECO:0000256" key="10">
    <source>
        <dbReference type="ARBA" id="ARBA00023273"/>
    </source>
</evidence>
<comment type="subcellular location">
    <subcellularLocation>
        <location evidence="2">Cell projection</location>
        <location evidence="2">Filopodium</location>
    </subcellularLocation>
    <subcellularLocation>
        <location evidence="3">Cell projection</location>
        <location evidence="3">Lamellipodium</location>
    </subcellularLocation>
    <subcellularLocation>
        <location evidence="1">Cytoplasm</location>
        <location evidence="1">Cytoskeleton</location>
    </subcellularLocation>
</comment>
<feature type="compositionally biased region" description="Gly residues" evidence="11">
    <location>
        <begin position="211"/>
        <end position="232"/>
    </location>
</feature>
<dbReference type="Pfam" id="PF00568">
    <property type="entry name" value="WH1"/>
    <property type="match status" value="1"/>
</dbReference>